<protein>
    <submittedName>
        <fullName evidence="2">Uncharacterized protein</fullName>
    </submittedName>
</protein>
<reference evidence="2 3" key="1">
    <citation type="journal article" date="2006" name="Proc. Natl. Acad. Sci. U.S.A.">
        <title>Evolution of sensory complexity recorded in a myxobacterial genome.</title>
        <authorList>
            <person name="Goldman B.S."/>
            <person name="Nierman W.C."/>
            <person name="Kaiser D."/>
            <person name="Slater S.C."/>
            <person name="Durkin A.S."/>
            <person name="Eisen J.A."/>
            <person name="Ronning C.M."/>
            <person name="Barbazuk W.B."/>
            <person name="Blanchard M."/>
            <person name="Field C."/>
            <person name="Halling C."/>
            <person name="Hinkle G."/>
            <person name="Iartchuk O."/>
            <person name="Kim H.S."/>
            <person name="Mackenzie C."/>
            <person name="Madupu R."/>
            <person name="Miller N."/>
            <person name="Shvartsbeyn A."/>
            <person name="Sullivan S.A."/>
            <person name="Vaudin M."/>
            <person name="Wiegand R."/>
            <person name="Kaplan H.B."/>
        </authorList>
    </citation>
    <scope>NUCLEOTIDE SEQUENCE [LARGE SCALE GENOMIC DNA]</scope>
    <source>
        <strain evidence="3">DK1622</strain>
    </source>
</reference>
<dbReference type="Proteomes" id="UP000002402">
    <property type="component" value="Chromosome"/>
</dbReference>
<proteinExistence type="predicted"/>
<dbReference type="EMBL" id="CP000113">
    <property type="protein sequence ID" value="ABF86874.1"/>
    <property type="molecule type" value="Genomic_DNA"/>
</dbReference>
<organism evidence="2 3">
    <name type="scientific">Myxococcus xanthus (strain DK1622)</name>
    <dbReference type="NCBI Taxonomy" id="246197"/>
    <lineage>
        <taxon>Bacteria</taxon>
        <taxon>Pseudomonadati</taxon>
        <taxon>Myxococcota</taxon>
        <taxon>Myxococcia</taxon>
        <taxon>Myxococcales</taxon>
        <taxon>Cystobacterineae</taxon>
        <taxon>Myxococcaceae</taxon>
        <taxon>Myxococcus</taxon>
    </lineage>
</organism>
<keyword evidence="3" id="KW-1185">Reference proteome</keyword>
<evidence type="ECO:0000313" key="2">
    <source>
        <dbReference type="EMBL" id="ABF86874.1"/>
    </source>
</evidence>
<name>Q1DAA7_MYXXD</name>
<feature type="region of interest" description="Disordered" evidence="1">
    <location>
        <begin position="1"/>
        <end position="37"/>
    </location>
</feature>
<feature type="compositionally biased region" description="Basic and acidic residues" evidence="1">
    <location>
        <begin position="1"/>
        <end position="34"/>
    </location>
</feature>
<dbReference type="AlphaFoldDB" id="Q1DAA7"/>
<evidence type="ECO:0000313" key="3">
    <source>
        <dbReference type="Proteomes" id="UP000002402"/>
    </source>
</evidence>
<sequence>MGHHAEGHGARAHDEVGHDPRPHAAVETAPRRDMGPPIAWFKGPSGNVLSVLQVK</sequence>
<accession>Q1DAA7</accession>
<gene>
    <name evidence="2" type="ordered locus">MXAN_2192</name>
</gene>
<evidence type="ECO:0000256" key="1">
    <source>
        <dbReference type="SAM" id="MobiDB-lite"/>
    </source>
</evidence>
<dbReference type="EnsemblBacteria" id="ABF86874">
    <property type="protein sequence ID" value="ABF86874"/>
    <property type="gene ID" value="MXAN_2192"/>
</dbReference>
<dbReference type="KEGG" id="mxa:MXAN_2192"/>
<dbReference type="HOGENOM" id="CLU_3027539_0_0_7"/>